<dbReference type="WBParaSite" id="ES5_v2.g25322.t1">
    <property type="protein sequence ID" value="ES5_v2.g25322.t1"/>
    <property type="gene ID" value="ES5_v2.g25322"/>
</dbReference>
<dbReference type="Proteomes" id="UP000887579">
    <property type="component" value="Unplaced"/>
</dbReference>
<organism evidence="1 2">
    <name type="scientific">Panagrolaimus sp. ES5</name>
    <dbReference type="NCBI Taxonomy" id="591445"/>
    <lineage>
        <taxon>Eukaryota</taxon>
        <taxon>Metazoa</taxon>
        <taxon>Ecdysozoa</taxon>
        <taxon>Nematoda</taxon>
        <taxon>Chromadorea</taxon>
        <taxon>Rhabditida</taxon>
        <taxon>Tylenchina</taxon>
        <taxon>Panagrolaimomorpha</taxon>
        <taxon>Panagrolaimoidea</taxon>
        <taxon>Panagrolaimidae</taxon>
        <taxon>Panagrolaimus</taxon>
    </lineage>
</organism>
<sequence length="73" mass="8367">MNSIRTMTSRAANGFDQIVPQGGGSLTPTDLEFLRRQANPFEAPQRPPFPQQHQPQLQQQQHFSQQGFFREDV</sequence>
<proteinExistence type="predicted"/>
<evidence type="ECO:0000313" key="1">
    <source>
        <dbReference type="Proteomes" id="UP000887579"/>
    </source>
</evidence>
<protein>
    <submittedName>
        <fullName evidence="2">Uncharacterized protein</fullName>
    </submittedName>
</protein>
<accession>A0AC34G6F7</accession>
<evidence type="ECO:0000313" key="2">
    <source>
        <dbReference type="WBParaSite" id="ES5_v2.g25322.t1"/>
    </source>
</evidence>
<reference evidence="2" key="1">
    <citation type="submission" date="2022-11" db="UniProtKB">
        <authorList>
            <consortium name="WormBaseParasite"/>
        </authorList>
    </citation>
    <scope>IDENTIFICATION</scope>
</reference>
<name>A0AC34G6F7_9BILA</name>